<feature type="compositionally biased region" description="Polar residues" evidence="1">
    <location>
        <begin position="14"/>
        <end position="29"/>
    </location>
</feature>
<feature type="compositionally biased region" description="Basic residues" evidence="1">
    <location>
        <begin position="277"/>
        <end position="292"/>
    </location>
</feature>
<sequence length="400" mass="45108">MTDSVDQNSDKCQSETSTSPGSVQNVNSENVEEKLTEIIEDKVTPEEKPTEEIDGSKFSLVLKTYIDCQNVNFGEIDDIYGLYAVADGASKILGGVPDSILKEGMRIFLLNQLRSLDNGWMRNHLMRLETQWKLEMAKEKNTQRDTMVTMEAKPIHPFHENRKRRRQNKNPKYGQSVMGVSSLLAHARSKLALPNGEQHDIVETESGIEVGGEPLTFESWARMNSGPESDVIALPAKKRNFDNRVQLQPSVIEYAPEPAPAEAPPQPIPEEAEQPVKQKKSKRPKPKSKRARRVSEEGEISTSSESESATSDSDDDDDDFNPQNKARRTVVRAQQRANVANTAAMALKKRLQTLFHHRFDMVCHMTVSQKSELLQSLRMVYGDHDEAMQKNENLAKFLCE</sequence>
<evidence type="ECO:0000256" key="1">
    <source>
        <dbReference type="SAM" id="MobiDB-lite"/>
    </source>
</evidence>
<accession>A0A7E4W3W8</accession>
<evidence type="ECO:0000313" key="2">
    <source>
        <dbReference type="Proteomes" id="UP000492821"/>
    </source>
</evidence>
<feature type="compositionally biased region" description="Pro residues" evidence="1">
    <location>
        <begin position="257"/>
        <end position="268"/>
    </location>
</feature>
<reference evidence="3" key="2">
    <citation type="submission" date="2020-10" db="UniProtKB">
        <authorList>
            <consortium name="WormBaseParasite"/>
        </authorList>
    </citation>
    <scope>IDENTIFICATION</scope>
</reference>
<proteinExistence type="predicted"/>
<feature type="region of interest" description="Disordered" evidence="1">
    <location>
        <begin position="1"/>
        <end position="31"/>
    </location>
</feature>
<dbReference type="WBParaSite" id="Pan_g6863.t1">
    <property type="protein sequence ID" value="Pan_g6863.t1"/>
    <property type="gene ID" value="Pan_g6863"/>
</dbReference>
<evidence type="ECO:0000313" key="3">
    <source>
        <dbReference type="WBParaSite" id="Pan_g6863.t1"/>
    </source>
</evidence>
<name>A0A7E4W3W8_PANRE</name>
<organism evidence="2 3">
    <name type="scientific">Panagrellus redivivus</name>
    <name type="common">Microworm</name>
    <dbReference type="NCBI Taxonomy" id="6233"/>
    <lineage>
        <taxon>Eukaryota</taxon>
        <taxon>Metazoa</taxon>
        <taxon>Ecdysozoa</taxon>
        <taxon>Nematoda</taxon>
        <taxon>Chromadorea</taxon>
        <taxon>Rhabditida</taxon>
        <taxon>Tylenchina</taxon>
        <taxon>Panagrolaimomorpha</taxon>
        <taxon>Panagrolaimoidea</taxon>
        <taxon>Panagrolaimidae</taxon>
        <taxon>Panagrellus</taxon>
    </lineage>
</organism>
<dbReference type="Proteomes" id="UP000492821">
    <property type="component" value="Unassembled WGS sequence"/>
</dbReference>
<reference evidence="2" key="1">
    <citation type="journal article" date="2013" name="Genetics">
        <title>The draft genome and transcriptome of Panagrellus redivivus are shaped by the harsh demands of a free-living lifestyle.</title>
        <authorList>
            <person name="Srinivasan J."/>
            <person name="Dillman A.R."/>
            <person name="Macchietto M.G."/>
            <person name="Heikkinen L."/>
            <person name="Lakso M."/>
            <person name="Fracchia K.M."/>
            <person name="Antoshechkin I."/>
            <person name="Mortazavi A."/>
            <person name="Wong G."/>
            <person name="Sternberg P.W."/>
        </authorList>
    </citation>
    <scope>NUCLEOTIDE SEQUENCE [LARGE SCALE GENOMIC DNA]</scope>
    <source>
        <strain evidence="2">MT8872</strain>
    </source>
</reference>
<feature type="compositionally biased region" description="Low complexity" evidence="1">
    <location>
        <begin position="300"/>
        <end position="311"/>
    </location>
</feature>
<dbReference type="AlphaFoldDB" id="A0A7E4W3W8"/>
<feature type="region of interest" description="Disordered" evidence="1">
    <location>
        <begin position="256"/>
        <end position="334"/>
    </location>
</feature>
<keyword evidence="2" id="KW-1185">Reference proteome</keyword>
<protein>
    <submittedName>
        <fullName evidence="3">DUF4476 domain-containing protein</fullName>
    </submittedName>
</protein>
<feature type="region of interest" description="Disordered" evidence="1">
    <location>
        <begin position="156"/>
        <end position="175"/>
    </location>
</feature>